<feature type="modified residue" description="4-aspartylphosphate" evidence="8">
    <location>
        <position position="53"/>
    </location>
</feature>
<dbReference type="SMART" id="SM00862">
    <property type="entry name" value="Trans_reg_C"/>
    <property type="match status" value="1"/>
</dbReference>
<keyword evidence="5 9" id="KW-0238">DNA-binding</keyword>
<keyword evidence="3" id="KW-0902">Two-component regulatory system</keyword>
<evidence type="ECO:0000256" key="8">
    <source>
        <dbReference type="PROSITE-ProRule" id="PRU00169"/>
    </source>
</evidence>
<dbReference type="InterPro" id="IPR039420">
    <property type="entry name" value="WalR-like"/>
</dbReference>
<evidence type="ECO:0000256" key="2">
    <source>
        <dbReference type="ARBA" id="ARBA00022553"/>
    </source>
</evidence>
<reference evidence="12" key="1">
    <citation type="journal article" date="2021" name="mSystems">
        <title>Bacteria and Archaea Synergistically Convert Glycine Betaine to Biogenic Methane in the Formosa Cold Seep of the South China Sea.</title>
        <authorList>
            <person name="Li L."/>
            <person name="Zhang W."/>
            <person name="Zhang S."/>
            <person name="Song L."/>
            <person name="Sun Q."/>
            <person name="Zhang H."/>
            <person name="Xiang H."/>
            <person name="Dong X."/>
        </authorList>
    </citation>
    <scope>NUCLEOTIDE SEQUENCE</scope>
    <source>
        <strain evidence="12">ZWT</strain>
    </source>
</reference>
<dbReference type="GO" id="GO:0006355">
    <property type="term" value="P:regulation of DNA-templated transcription"/>
    <property type="evidence" value="ECO:0007669"/>
    <property type="project" value="InterPro"/>
</dbReference>
<keyword evidence="4" id="KW-0805">Transcription regulation</keyword>
<dbReference type="AlphaFoldDB" id="A0A9J6P056"/>
<evidence type="ECO:0000256" key="7">
    <source>
        <dbReference type="ARBA" id="ARBA00024867"/>
    </source>
</evidence>
<feature type="domain" description="Response regulatory" evidence="10">
    <location>
        <begin position="4"/>
        <end position="117"/>
    </location>
</feature>
<keyword evidence="13" id="KW-1185">Reference proteome</keyword>
<evidence type="ECO:0000256" key="1">
    <source>
        <dbReference type="ARBA" id="ARBA00018672"/>
    </source>
</evidence>
<evidence type="ECO:0000259" key="11">
    <source>
        <dbReference type="PROSITE" id="PS51755"/>
    </source>
</evidence>
<evidence type="ECO:0000313" key="13">
    <source>
        <dbReference type="Proteomes" id="UP001056429"/>
    </source>
</evidence>
<evidence type="ECO:0000256" key="5">
    <source>
        <dbReference type="ARBA" id="ARBA00023125"/>
    </source>
</evidence>
<dbReference type="FunFam" id="3.40.50.2300:FF:000001">
    <property type="entry name" value="DNA-binding response regulator PhoB"/>
    <property type="match status" value="1"/>
</dbReference>
<dbReference type="PROSITE" id="PS51755">
    <property type="entry name" value="OMPR_PHOB"/>
    <property type="match status" value="1"/>
</dbReference>
<dbReference type="CDD" id="cd00383">
    <property type="entry name" value="trans_reg_C"/>
    <property type="match status" value="1"/>
</dbReference>
<gene>
    <name evidence="12" type="ORF">KDK92_09195</name>
</gene>
<evidence type="ECO:0000256" key="9">
    <source>
        <dbReference type="PROSITE-ProRule" id="PRU01091"/>
    </source>
</evidence>
<dbReference type="Pfam" id="PF00486">
    <property type="entry name" value="Trans_reg_C"/>
    <property type="match status" value="1"/>
</dbReference>
<dbReference type="Proteomes" id="UP001056429">
    <property type="component" value="Unassembled WGS sequence"/>
</dbReference>
<dbReference type="InterPro" id="IPR016032">
    <property type="entry name" value="Sig_transdc_resp-reg_C-effctor"/>
</dbReference>
<dbReference type="EMBL" id="JAGSOJ010000002">
    <property type="protein sequence ID" value="MCM1989915.1"/>
    <property type="molecule type" value="Genomic_DNA"/>
</dbReference>
<feature type="DNA-binding region" description="OmpR/PhoB-type" evidence="9">
    <location>
        <begin position="124"/>
        <end position="225"/>
    </location>
</feature>
<dbReference type="Gene3D" id="1.10.10.10">
    <property type="entry name" value="Winged helix-like DNA-binding domain superfamily/Winged helix DNA-binding domain"/>
    <property type="match status" value="1"/>
</dbReference>
<reference evidence="12" key="2">
    <citation type="submission" date="2021-04" db="EMBL/GenBank/DDBJ databases">
        <authorList>
            <person name="Dong X."/>
        </authorList>
    </citation>
    <scope>NUCLEOTIDE SEQUENCE</scope>
    <source>
        <strain evidence="12">ZWT</strain>
    </source>
</reference>
<dbReference type="PANTHER" id="PTHR48111">
    <property type="entry name" value="REGULATOR OF RPOS"/>
    <property type="match status" value="1"/>
</dbReference>
<dbReference type="GO" id="GO:0000976">
    <property type="term" value="F:transcription cis-regulatory region binding"/>
    <property type="evidence" value="ECO:0007669"/>
    <property type="project" value="TreeGrafter"/>
</dbReference>
<feature type="domain" description="OmpR/PhoB-type" evidence="11">
    <location>
        <begin position="124"/>
        <end position="225"/>
    </location>
</feature>
<sequence>MKESILICDDDRNILEVLRSYFEKDKFEVYTANNGTDGLMLFMENKPSIVILDLMMPGIGGEDLCCRIREIADTPIIMLTAKIEEENILEGFEIGADDYVTKPFSPRQVVARVKAILKRTKKNDNILSSDDGNIILNKDSKTLNIRGKDMNVTAIEYKLLCSLLENQNKVYTRDELMDIAMGLQVDRYDRVIDTHIKNLRKKIECDNKHPKYIKTVHGIGYKFGGKS</sequence>
<evidence type="ECO:0000313" key="12">
    <source>
        <dbReference type="EMBL" id="MCM1989915.1"/>
    </source>
</evidence>
<dbReference type="SUPFAM" id="SSF52172">
    <property type="entry name" value="CheY-like"/>
    <property type="match status" value="1"/>
</dbReference>
<evidence type="ECO:0000256" key="3">
    <source>
        <dbReference type="ARBA" id="ARBA00023012"/>
    </source>
</evidence>
<dbReference type="SUPFAM" id="SSF46894">
    <property type="entry name" value="C-terminal effector domain of the bipartite response regulators"/>
    <property type="match status" value="1"/>
</dbReference>
<dbReference type="Pfam" id="PF00072">
    <property type="entry name" value="Response_reg"/>
    <property type="match status" value="1"/>
</dbReference>
<keyword evidence="6" id="KW-0804">Transcription</keyword>
<proteinExistence type="predicted"/>
<comment type="caution">
    <text evidence="12">The sequence shown here is derived from an EMBL/GenBank/DDBJ whole genome shotgun (WGS) entry which is preliminary data.</text>
</comment>
<dbReference type="PROSITE" id="PS50110">
    <property type="entry name" value="RESPONSE_REGULATORY"/>
    <property type="match status" value="1"/>
</dbReference>
<dbReference type="RefSeq" id="WP_250858942.1">
    <property type="nucleotide sequence ID" value="NZ_JAGSOJ010000002.1"/>
</dbReference>
<dbReference type="GO" id="GO:0000156">
    <property type="term" value="F:phosphorelay response regulator activity"/>
    <property type="evidence" value="ECO:0007669"/>
    <property type="project" value="TreeGrafter"/>
</dbReference>
<dbReference type="GO" id="GO:0005829">
    <property type="term" value="C:cytosol"/>
    <property type="evidence" value="ECO:0007669"/>
    <property type="project" value="TreeGrafter"/>
</dbReference>
<organism evidence="12 13">
    <name type="scientific">Oceanirhabdus seepicola</name>
    <dbReference type="NCBI Taxonomy" id="2828781"/>
    <lineage>
        <taxon>Bacteria</taxon>
        <taxon>Bacillati</taxon>
        <taxon>Bacillota</taxon>
        <taxon>Clostridia</taxon>
        <taxon>Eubacteriales</taxon>
        <taxon>Clostridiaceae</taxon>
        <taxon>Oceanirhabdus</taxon>
    </lineage>
</organism>
<dbReference type="InterPro" id="IPR036388">
    <property type="entry name" value="WH-like_DNA-bd_sf"/>
</dbReference>
<dbReference type="Gene3D" id="3.40.50.2300">
    <property type="match status" value="1"/>
</dbReference>
<comment type="function">
    <text evidence="7">May play the central regulatory role in sporulation. It may be an element of the effector pathway responsible for the activation of sporulation genes in response to nutritional stress. Spo0A may act in concert with spo0H (a sigma factor) to control the expression of some genes that are critical to the sporulation process.</text>
</comment>
<dbReference type="InterPro" id="IPR001789">
    <property type="entry name" value="Sig_transdc_resp-reg_receiver"/>
</dbReference>
<name>A0A9J6P056_9CLOT</name>
<dbReference type="GO" id="GO:0032993">
    <property type="term" value="C:protein-DNA complex"/>
    <property type="evidence" value="ECO:0007669"/>
    <property type="project" value="TreeGrafter"/>
</dbReference>
<evidence type="ECO:0000259" key="10">
    <source>
        <dbReference type="PROSITE" id="PS50110"/>
    </source>
</evidence>
<keyword evidence="2 8" id="KW-0597">Phosphoprotein</keyword>
<protein>
    <recommendedName>
        <fullName evidence="1">Stage 0 sporulation protein A homolog</fullName>
    </recommendedName>
</protein>
<accession>A0A9J6P056</accession>
<dbReference type="PANTHER" id="PTHR48111:SF73">
    <property type="entry name" value="ALKALINE PHOSPHATASE SYNTHESIS TRANSCRIPTIONAL REGULATORY PROTEIN PHOP"/>
    <property type="match status" value="1"/>
</dbReference>
<evidence type="ECO:0000256" key="6">
    <source>
        <dbReference type="ARBA" id="ARBA00023163"/>
    </source>
</evidence>
<dbReference type="InterPro" id="IPR011006">
    <property type="entry name" value="CheY-like_superfamily"/>
</dbReference>
<dbReference type="InterPro" id="IPR001867">
    <property type="entry name" value="OmpR/PhoB-type_DNA-bd"/>
</dbReference>
<dbReference type="CDD" id="cd17574">
    <property type="entry name" value="REC_OmpR"/>
    <property type="match status" value="1"/>
</dbReference>
<dbReference type="SMART" id="SM00448">
    <property type="entry name" value="REC"/>
    <property type="match status" value="1"/>
</dbReference>
<evidence type="ECO:0000256" key="4">
    <source>
        <dbReference type="ARBA" id="ARBA00023015"/>
    </source>
</evidence>
<dbReference type="Gene3D" id="6.10.250.690">
    <property type="match status" value="1"/>
</dbReference>